<dbReference type="GeneID" id="70124948"/>
<organism evidence="1 2">
    <name type="scientific">Truncatella angustata</name>
    <dbReference type="NCBI Taxonomy" id="152316"/>
    <lineage>
        <taxon>Eukaryota</taxon>
        <taxon>Fungi</taxon>
        <taxon>Dikarya</taxon>
        <taxon>Ascomycota</taxon>
        <taxon>Pezizomycotina</taxon>
        <taxon>Sordariomycetes</taxon>
        <taxon>Xylariomycetidae</taxon>
        <taxon>Amphisphaeriales</taxon>
        <taxon>Sporocadaceae</taxon>
        <taxon>Truncatella</taxon>
    </lineage>
</organism>
<keyword evidence="2" id="KW-1185">Reference proteome</keyword>
<dbReference type="AlphaFoldDB" id="A0A9P8ZW73"/>
<evidence type="ECO:0000313" key="2">
    <source>
        <dbReference type="Proteomes" id="UP000758603"/>
    </source>
</evidence>
<dbReference type="EMBL" id="JAGPXC010000005">
    <property type="protein sequence ID" value="KAH6652682.1"/>
    <property type="molecule type" value="Genomic_DNA"/>
</dbReference>
<comment type="caution">
    <text evidence="1">The sequence shown here is derived from an EMBL/GenBank/DDBJ whole genome shotgun (WGS) entry which is preliminary data.</text>
</comment>
<dbReference type="RefSeq" id="XP_045956959.1">
    <property type="nucleotide sequence ID" value="XM_046096055.1"/>
</dbReference>
<accession>A0A9P8ZW73</accession>
<reference evidence="1" key="1">
    <citation type="journal article" date="2021" name="Nat. Commun.">
        <title>Genetic determinants of endophytism in the Arabidopsis root mycobiome.</title>
        <authorList>
            <person name="Mesny F."/>
            <person name="Miyauchi S."/>
            <person name="Thiergart T."/>
            <person name="Pickel B."/>
            <person name="Atanasova L."/>
            <person name="Karlsson M."/>
            <person name="Huettel B."/>
            <person name="Barry K.W."/>
            <person name="Haridas S."/>
            <person name="Chen C."/>
            <person name="Bauer D."/>
            <person name="Andreopoulos W."/>
            <person name="Pangilinan J."/>
            <person name="LaButti K."/>
            <person name="Riley R."/>
            <person name="Lipzen A."/>
            <person name="Clum A."/>
            <person name="Drula E."/>
            <person name="Henrissat B."/>
            <person name="Kohler A."/>
            <person name="Grigoriev I.V."/>
            <person name="Martin F.M."/>
            <person name="Hacquard S."/>
        </authorList>
    </citation>
    <scope>NUCLEOTIDE SEQUENCE</scope>
    <source>
        <strain evidence="1">MPI-SDFR-AT-0073</strain>
    </source>
</reference>
<evidence type="ECO:0000313" key="1">
    <source>
        <dbReference type="EMBL" id="KAH6652682.1"/>
    </source>
</evidence>
<sequence>MTGTGGAEMITECFLPRIIGTAMPLAPISAMVQVEVALAPPNILPAVQSTRVRSTAWTRRLI</sequence>
<dbReference type="Proteomes" id="UP000758603">
    <property type="component" value="Unassembled WGS sequence"/>
</dbReference>
<name>A0A9P8ZW73_9PEZI</name>
<proteinExistence type="predicted"/>
<gene>
    <name evidence="1" type="ORF">BKA67DRAFT_298218</name>
</gene>
<protein>
    <submittedName>
        <fullName evidence="1">Uncharacterized protein</fullName>
    </submittedName>
</protein>